<evidence type="ECO:0000256" key="2">
    <source>
        <dbReference type="ARBA" id="ARBA00008779"/>
    </source>
</evidence>
<accession>A0A6C2TZL9</accession>
<dbReference type="Pfam" id="PF00884">
    <property type="entry name" value="Sulfatase"/>
    <property type="match status" value="1"/>
</dbReference>
<keyword evidence="3" id="KW-0479">Metal-binding</keyword>
<dbReference type="InterPro" id="IPR035874">
    <property type="entry name" value="IDS"/>
</dbReference>
<evidence type="ECO:0000256" key="4">
    <source>
        <dbReference type="ARBA" id="ARBA00022729"/>
    </source>
</evidence>
<dbReference type="Proteomes" id="UP000366872">
    <property type="component" value="Unassembled WGS sequence"/>
</dbReference>
<gene>
    <name evidence="8" type="ORF">PDESU_01355</name>
</gene>
<evidence type="ECO:0000259" key="7">
    <source>
        <dbReference type="Pfam" id="PF00884"/>
    </source>
</evidence>
<dbReference type="SUPFAM" id="SSF53649">
    <property type="entry name" value="Alkaline phosphatase-like"/>
    <property type="match status" value="1"/>
</dbReference>
<reference evidence="8 9" key="1">
    <citation type="submission" date="2019-04" db="EMBL/GenBank/DDBJ databases">
        <authorList>
            <person name="Van Vliet M D."/>
        </authorList>
    </citation>
    <scope>NUCLEOTIDE SEQUENCE [LARGE SCALE GENOMIC DNA]</scope>
    <source>
        <strain evidence="8 9">F1</strain>
    </source>
</reference>
<evidence type="ECO:0000256" key="6">
    <source>
        <dbReference type="ARBA" id="ARBA00022837"/>
    </source>
</evidence>
<keyword evidence="5" id="KW-0378">Hydrolase</keyword>
<dbReference type="PANTHER" id="PTHR45953:SF1">
    <property type="entry name" value="IDURONATE 2-SULFATASE"/>
    <property type="match status" value="1"/>
</dbReference>
<dbReference type="GO" id="GO:0046872">
    <property type="term" value="F:metal ion binding"/>
    <property type="evidence" value="ECO:0007669"/>
    <property type="project" value="UniProtKB-KW"/>
</dbReference>
<keyword evidence="4" id="KW-0732">Signal</keyword>
<dbReference type="RefSeq" id="WP_136078432.1">
    <property type="nucleotide sequence ID" value="NZ_CAAHFG010000001.1"/>
</dbReference>
<dbReference type="EMBL" id="CAAHFG010000001">
    <property type="protein sequence ID" value="VGO12801.1"/>
    <property type="molecule type" value="Genomic_DNA"/>
</dbReference>
<evidence type="ECO:0000256" key="3">
    <source>
        <dbReference type="ARBA" id="ARBA00022723"/>
    </source>
</evidence>
<dbReference type="GO" id="GO:0005737">
    <property type="term" value="C:cytoplasm"/>
    <property type="evidence" value="ECO:0007669"/>
    <property type="project" value="TreeGrafter"/>
</dbReference>
<dbReference type="CDD" id="cd16030">
    <property type="entry name" value="iduronate-2-sulfatase"/>
    <property type="match status" value="1"/>
</dbReference>
<organism evidence="8 9">
    <name type="scientific">Pontiella desulfatans</name>
    <dbReference type="NCBI Taxonomy" id="2750659"/>
    <lineage>
        <taxon>Bacteria</taxon>
        <taxon>Pseudomonadati</taxon>
        <taxon>Kiritimatiellota</taxon>
        <taxon>Kiritimatiellia</taxon>
        <taxon>Kiritimatiellales</taxon>
        <taxon>Pontiellaceae</taxon>
        <taxon>Pontiella</taxon>
    </lineage>
</organism>
<dbReference type="Gene3D" id="3.40.720.10">
    <property type="entry name" value="Alkaline Phosphatase, subunit A"/>
    <property type="match status" value="1"/>
</dbReference>
<evidence type="ECO:0000256" key="1">
    <source>
        <dbReference type="ARBA" id="ARBA00001913"/>
    </source>
</evidence>
<name>A0A6C2TZL9_PONDE</name>
<dbReference type="InterPro" id="IPR017850">
    <property type="entry name" value="Alkaline_phosphatase_core_sf"/>
</dbReference>
<dbReference type="GO" id="GO:0004423">
    <property type="term" value="F:iduronate-2-sulfatase activity"/>
    <property type="evidence" value="ECO:0007669"/>
    <property type="project" value="InterPro"/>
</dbReference>
<feature type="domain" description="Sulfatase N-terminal" evidence="7">
    <location>
        <begin position="576"/>
        <end position="916"/>
    </location>
</feature>
<dbReference type="InterPro" id="IPR000917">
    <property type="entry name" value="Sulfatase_N"/>
</dbReference>
<keyword evidence="6" id="KW-0106">Calcium</keyword>
<comment type="similarity">
    <text evidence="2">Belongs to the sulfatase family.</text>
</comment>
<comment type="cofactor">
    <cofactor evidence="1">
        <name>Ca(2+)</name>
        <dbReference type="ChEBI" id="CHEBI:29108"/>
    </cofactor>
</comment>
<keyword evidence="9" id="KW-1185">Reference proteome</keyword>
<evidence type="ECO:0000313" key="9">
    <source>
        <dbReference type="Proteomes" id="UP000366872"/>
    </source>
</evidence>
<dbReference type="PANTHER" id="PTHR45953">
    <property type="entry name" value="IDURONATE 2-SULFATASE"/>
    <property type="match status" value="1"/>
</dbReference>
<sequence length="1005" mass="107016">MRWQPTGDTAFTPKRFAQALGIVVFFVQASVASITLDFNVASTNVGADRLYLGSAPLTFTFTVDGSGHVSLDAATTSGDQINIDTVNGWDGAVGTVADSNLFGTSFTLEANAANSDGNANVTLEGADTGVMAVQGQNSGRIDGATLPAPNIESLDWTLASGHVAIDFISWDWGYGTTSSDMILVDADSTNSFDNMGVSGTAGLSGISLAAGEMVSFTQPPTSGNGVGLAGLSFDVSATGSGTAATSVLVVDASAAFEALASSVESSRTDVVNTDAERRIDWSDAAYLFNGGSPGTRIYGGAVVTSAGDSLLGNNHIWINSAQNDLVVRMDGGAGSSAARAMLLWDSSDFLSPGSSFGFDATTNSSFQVEAGAAYFGPGGTRYVIRDGGTCYLSSLEGITASSGIFSIDGASPGLQWAPFDPAEFATFDTDAADLGLPSLGSFAAMTFDNVTGVGLLCESYRSSFTRLEIRDFEAQLVGTPPDTALPGYGSHPFELIQTEVDPVTGYVTVSWEAALNQRFTVERNSDLANPEWMVLASDYPDGGADGNTVTYVDTTAVSNQNFYRVSRPYDPDKPLNVLLIVVDDLRDHESFSLNNIVQMPNLDRFAAKGVKFNNAFCQATYCNPSRASFLTGLRPESTGILNNEDYFRDSSDPAVADAVTLPQCFRGNGYYTASLGKILHGSQLDPLSWDLQINTFAATPAGNSGEWVNMTADAASPLSWCKWRAPDCADNDLGDGIMAEKAIEILNTKRTDPFFLALGFKKPHDPFDAPKRYFDLYPLTHLVLHADPVDASPLPPQALAVTGGSMIAFNAMDEQDRLEFLRCYAACSTYVDAQIGRVFDAMDELGLWQNTVVMLWTDHGYHQGERGWWNKTLLDTYDAKVPFMAYVPEMPECGVVNTGVVELVDVYPTLADLAGVAPPASLEGDSFAPLLQSPGIPWGEVAITQRTSGSAIVGTSVFDGRYRYTEWTDGNKQLFDHASDPGEWYNLADDPAHAGLMLSLSQHLQ</sequence>
<evidence type="ECO:0000256" key="5">
    <source>
        <dbReference type="ARBA" id="ARBA00022801"/>
    </source>
</evidence>
<evidence type="ECO:0000313" key="8">
    <source>
        <dbReference type="EMBL" id="VGO12801.1"/>
    </source>
</evidence>
<protein>
    <submittedName>
        <fullName evidence="8">Arylsulfatase</fullName>
    </submittedName>
</protein>
<proteinExistence type="inferred from homology"/>
<dbReference type="AlphaFoldDB" id="A0A6C2TZL9"/>